<evidence type="ECO:0000259" key="2">
    <source>
        <dbReference type="PROSITE" id="PS50142"/>
    </source>
</evidence>
<organism evidence="3 4">
    <name type="scientific">Anaeramoeba flamelloides</name>
    <dbReference type="NCBI Taxonomy" id="1746091"/>
    <lineage>
        <taxon>Eukaryota</taxon>
        <taxon>Metamonada</taxon>
        <taxon>Anaeramoebidae</taxon>
        <taxon>Anaeramoeba</taxon>
    </lineage>
</organism>
<comment type="caution">
    <text evidence="3">The sequence shown here is derived from an EMBL/GenBank/DDBJ whole genome shotgun (WGS) entry which is preliminary data.</text>
</comment>
<name>A0ABQ8YPP8_9EUKA</name>
<dbReference type="Gene3D" id="1.10.1520.10">
    <property type="entry name" value="Ribonuclease III domain"/>
    <property type="match status" value="1"/>
</dbReference>
<sequence>MDSHWLIKGEESVSSNKNTFIMDHYLQILQNEKREIHRFDKLFTNTGEPKDLSELEKEINIKFANPLVLKTAFTHATYGSNQKNYERLEFLGDNFLKFASSVHVYNKFPKAPEGQLTKIVHRYVENTCQIDISLDLHFENYLLFSHKGFPKTREKKIKILGDLYESLVGALIQDQGLKKTFNFVGKTLISSKNLLPFEILIEHPKSILLQFSQQFKLESPHFYSIEHQNKTVFGCYFLNKIITTEKVPEKKIAEKFLSLKVLKLLWAKYKYQYGGETAVKFFIKNKK</sequence>
<dbReference type="SMART" id="SM00535">
    <property type="entry name" value="RIBOc"/>
    <property type="match status" value="1"/>
</dbReference>
<dbReference type="Proteomes" id="UP001150062">
    <property type="component" value="Unassembled WGS sequence"/>
</dbReference>
<dbReference type="InterPro" id="IPR000999">
    <property type="entry name" value="RNase_III_dom"/>
</dbReference>
<evidence type="ECO:0000256" key="1">
    <source>
        <dbReference type="ARBA" id="ARBA00022801"/>
    </source>
</evidence>
<dbReference type="EMBL" id="JAOAOG010000133">
    <property type="protein sequence ID" value="KAJ6246593.1"/>
    <property type="molecule type" value="Genomic_DNA"/>
</dbReference>
<feature type="domain" description="RNase III" evidence="2">
    <location>
        <begin position="52"/>
        <end position="176"/>
    </location>
</feature>
<keyword evidence="4" id="KW-1185">Reference proteome</keyword>
<keyword evidence="1" id="KW-0378">Hydrolase</keyword>
<dbReference type="PANTHER" id="PTHR14950">
    <property type="entry name" value="DICER-RELATED"/>
    <property type="match status" value="1"/>
</dbReference>
<dbReference type="SUPFAM" id="SSF69065">
    <property type="entry name" value="RNase III domain-like"/>
    <property type="match status" value="1"/>
</dbReference>
<dbReference type="PANTHER" id="PTHR14950:SF37">
    <property type="entry name" value="ENDORIBONUCLEASE DICER"/>
    <property type="match status" value="1"/>
</dbReference>
<evidence type="ECO:0000313" key="4">
    <source>
        <dbReference type="Proteomes" id="UP001150062"/>
    </source>
</evidence>
<dbReference type="CDD" id="cd00593">
    <property type="entry name" value="RIBOc"/>
    <property type="match status" value="1"/>
</dbReference>
<reference evidence="3" key="1">
    <citation type="submission" date="2022-08" db="EMBL/GenBank/DDBJ databases">
        <title>Novel sulfate-reducing endosymbionts in the free-living metamonad Anaeramoeba.</title>
        <authorList>
            <person name="Jerlstrom-Hultqvist J."/>
            <person name="Cepicka I."/>
            <person name="Gallot-Lavallee L."/>
            <person name="Salas-Leiva D."/>
            <person name="Curtis B.A."/>
            <person name="Zahonova K."/>
            <person name="Pipaliya S."/>
            <person name="Dacks J."/>
            <person name="Roger A.J."/>
        </authorList>
    </citation>
    <scope>NUCLEOTIDE SEQUENCE</scope>
    <source>
        <strain evidence="3">Schooner1</strain>
    </source>
</reference>
<accession>A0ABQ8YPP8</accession>
<gene>
    <name evidence="3" type="ORF">M0813_19260</name>
</gene>
<dbReference type="Pfam" id="PF14622">
    <property type="entry name" value="Ribonucleas_3_3"/>
    <property type="match status" value="1"/>
</dbReference>
<protein>
    <submittedName>
        <fullName evidence="3">Dicer-related</fullName>
    </submittedName>
</protein>
<dbReference type="InterPro" id="IPR036389">
    <property type="entry name" value="RNase_III_sf"/>
</dbReference>
<evidence type="ECO:0000313" key="3">
    <source>
        <dbReference type="EMBL" id="KAJ6246593.1"/>
    </source>
</evidence>
<dbReference type="SUPFAM" id="SSF54768">
    <property type="entry name" value="dsRNA-binding domain-like"/>
    <property type="match status" value="1"/>
</dbReference>
<dbReference type="PROSITE" id="PS50142">
    <property type="entry name" value="RNASE_3_2"/>
    <property type="match status" value="1"/>
</dbReference>
<proteinExistence type="predicted"/>